<dbReference type="InterPro" id="IPR040204">
    <property type="entry name" value="UBR7"/>
</dbReference>
<dbReference type="InterPro" id="IPR003126">
    <property type="entry name" value="Znf_UBR"/>
</dbReference>
<dbReference type="InterPro" id="IPR047506">
    <property type="entry name" value="UBR7-like_UBR-box"/>
</dbReference>
<dbReference type="GO" id="GO:0061630">
    <property type="term" value="F:ubiquitin protein ligase activity"/>
    <property type="evidence" value="ECO:0007669"/>
    <property type="project" value="InterPro"/>
</dbReference>
<feature type="compositionally biased region" description="Polar residues" evidence="5">
    <location>
        <begin position="333"/>
        <end position="349"/>
    </location>
</feature>
<keyword evidence="8" id="KW-1185">Reference proteome</keyword>
<feature type="compositionally biased region" description="Polar residues" evidence="5">
    <location>
        <begin position="260"/>
        <end position="270"/>
    </location>
</feature>
<evidence type="ECO:0000256" key="3">
    <source>
        <dbReference type="ARBA" id="ARBA00022833"/>
    </source>
</evidence>
<feature type="region of interest" description="Disordered" evidence="5">
    <location>
        <begin position="1"/>
        <end position="27"/>
    </location>
</feature>
<feature type="compositionally biased region" description="Basic and acidic residues" evidence="5">
    <location>
        <begin position="232"/>
        <end position="248"/>
    </location>
</feature>
<feature type="region of interest" description="Disordered" evidence="5">
    <location>
        <begin position="556"/>
        <end position="586"/>
    </location>
</feature>
<keyword evidence="3" id="KW-0862">Zinc</keyword>
<organism evidence="7 8">
    <name type="scientific">Bimuria novae-zelandiae CBS 107.79</name>
    <dbReference type="NCBI Taxonomy" id="1447943"/>
    <lineage>
        <taxon>Eukaryota</taxon>
        <taxon>Fungi</taxon>
        <taxon>Dikarya</taxon>
        <taxon>Ascomycota</taxon>
        <taxon>Pezizomycotina</taxon>
        <taxon>Dothideomycetes</taxon>
        <taxon>Pleosporomycetidae</taxon>
        <taxon>Pleosporales</taxon>
        <taxon>Massarineae</taxon>
        <taxon>Didymosphaeriaceae</taxon>
        <taxon>Bimuria</taxon>
    </lineage>
</organism>
<feature type="compositionally biased region" description="Basic and acidic residues" evidence="5">
    <location>
        <begin position="577"/>
        <end position="586"/>
    </location>
</feature>
<feature type="compositionally biased region" description="Low complexity" evidence="5">
    <location>
        <begin position="391"/>
        <end position="419"/>
    </location>
</feature>
<evidence type="ECO:0000259" key="6">
    <source>
        <dbReference type="PROSITE" id="PS51157"/>
    </source>
</evidence>
<proteinExistence type="predicted"/>
<protein>
    <recommendedName>
        <fullName evidence="6">UBR-type domain-containing protein</fullName>
    </recommendedName>
</protein>
<name>A0A6A5V884_9PLEO</name>
<dbReference type="Proteomes" id="UP000800036">
    <property type="component" value="Unassembled WGS sequence"/>
</dbReference>
<dbReference type="PANTHER" id="PTHR13513">
    <property type="entry name" value="E3 UBIQUITIN-PROTEIN LIGASE UBR7"/>
    <property type="match status" value="1"/>
</dbReference>
<feature type="domain" description="UBR-type" evidence="6">
    <location>
        <begin position="52"/>
        <end position="130"/>
    </location>
</feature>
<keyword evidence="2" id="KW-0863">Zinc-finger</keyword>
<evidence type="ECO:0000313" key="7">
    <source>
        <dbReference type="EMBL" id="KAF1973345.1"/>
    </source>
</evidence>
<gene>
    <name evidence="7" type="ORF">BU23DRAFT_533466</name>
</gene>
<dbReference type="EMBL" id="ML976681">
    <property type="protein sequence ID" value="KAF1973345.1"/>
    <property type="molecule type" value="Genomic_DNA"/>
</dbReference>
<dbReference type="OrthoDB" id="10262564at2759"/>
<evidence type="ECO:0000256" key="5">
    <source>
        <dbReference type="SAM" id="MobiDB-lite"/>
    </source>
</evidence>
<dbReference type="PROSITE" id="PS51157">
    <property type="entry name" value="ZF_UBR"/>
    <property type="match status" value="1"/>
</dbReference>
<keyword evidence="1" id="KW-0479">Metal-binding</keyword>
<reference evidence="7" key="1">
    <citation type="journal article" date="2020" name="Stud. Mycol.">
        <title>101 Dothideomycetes genomes: a test case for predicting lifestyles and emergence of pathogens.</title>
        <authorList>
            <person name="Haridas S."/>
            <person name="Albert R."/>
            <person name="Binder M."/>
            <person name="Bloem J."/>
            <person name="Labutti K."/>
            <person name="Salamov A."/>
            <person name="Andreopoulos B."/>
            <person name="Baker S."/>
            <person name="Barry K."/>
            <person name="Bills G."/>
            <person name="Bluhm B."/>
            <person name="Cannon C."/>
            <person name="Castanera R."/>
            <person name="Culley D."/>
            <person name="Daum C."/>
            <person name="Ezra D."/>
            <person name="Gonzalez J."/>
            <person name="Henrissat B."/>
            <person name="Kuo A."/>
            <person name="Liang C."/>
            <person name="Lipzen A."/>
            <person name="Lutzoni F."/>
            <person name="Magnuson J."/>
            <person name="Mondo S."/>
            <person name="Nolan M."/>
            <person name="Ohm R."/>
            <person name="Pangilinan J."/>
            <person name="Park H.-J."/>
            <person name="Ramirez L."/>
            <person name="Alfaro M."/>
            <person name="Sun H."/>
            <person name="Tritt A."/>
            <person name="Yoshinaga Y."/>
            <person name="Zwiers L.-H."/>
            <person name="Turgeon B."/>
            <person name="Goodwin S."/>
            <person name="Spatafora J."/>
            <person name="Crous P."/>
            <person name="Grigoriev I."/>
        </authorList>
    </citation>
    <scope>NUCLEOTIDE SEQUENCE</scope>
    <source>
        <strain evidence="7">CBS 107.79</strain>
    </source>
</reference>
<dbReference type="Pfam" id="PF02207">
    <property type="entry name" value="zf-UBR"/>
    <property type="match status" value="1"/>
</dbReference>
<evidence type="ECO:0000256" key="1">
    <source>
        <dbReference type="ARBA" id="ARBA00022723"/>
    </source>
</evidence>
<sequence length="586" mass="63154">MAESQSSNACQPKPRTSSISQASEDSQTAADFIKEQLSLEAEAREALPYQFDTCTRDLGPLRQGLYSCLDCNPPPANSSDPYQPAAVCYACSISCHGEHTLVELFNKRNFVCDCGTTRLPEATPCTLRINSATGQKGGVTGEEPAPGNKYNQNFRNKFCGCSEEYDAHQEKGTMFQCLGLGTVEDGGCGEDWWHPECVLGLSREEYKKSIEKPKKEEKDGSSKLSGITKEVSVTRHEEDGGRDPDARRPSVVTAIVAGLPTSNGVDGNNTAADAEEEEEDDDTPLPPGFPAEDDFEYFLCYKCVEAFPWIKEYAGTPGFLPPVYRGAALNQAKAQETHTNGTTNGASNGDSKKRNADEDEDIPPAGSMAPPKRQKSEDPATTLSSIPENKPTTTTTTTTTTLPLTPKKPADPTTTTTAPECKLTSLPPLPDRAKTTPISLFLLPDFHPHLCRCPTHFPLLAPHPQLLEEEDVYQPPMSDDGDAAPGSAGTGSLLDRGEAAFSNMDRARAIQGAMAFAHLKDGLKAFLKPYADEGKAVGAEDINVFFQKLRGDDQAIREAAAGARENQEGEGDGGDEGGNRREQSGY</sequence>
<evidence type="ECO:0000256" key="4">
    <source>
        <dbReference type="PROSITE-ProRule" id="PRU00508"/>
    </source>
</evidence>
<feature type="compositionally biased region" description="Basic and acidic residues" evidence="5">
    <location>
        <begin position="210"/>
        <end position="221"/>
    </location>
</feature>
<dbReference type="PANTHER" id="PTHR13513:SF9">
    <property type="entry name" value="E3 UBIQUITIN-PROTEIN LIGASE UBR7-RELATED"/>
    <property type="match status" value="1"/>
</dbReference>
<feature type="compositionally biased region" description="Acidic residues" evidence="5">
    <location>
        <begin position="273"/>
        <end position="283"/>
    </location>
</feature>
<dbReference type="AlphaFoldDB" id="A0A6A5V884"/>
<dbReference type="GO" id="GO:0008270">
    <property type="term" value="F:zinc ion binding"/>
    <property type="evidence" value="ECO:0007669"/>
    <property type="project" value="UniProtKB-KW"/>
</dbReference>
<evidence type="ECO:0000313" key="8">
    <source>
        <dbReference type="Proteomes" id="UP000800036"/>
    </source>
</evidence>
<feature type="zinc finger region" description="UBR-type" evidence="4">
    <location>
        <begin position="52"/>
        <end position="130"/>
    </location>
</feature>
<dbReference type="SMART" id="SM00396">
    <property type="entry name" value="ZnF_UBR1"/>
    <property type="match status" value="1"/>
</dbReference>
<feature type="region of interest" description="Disordered" evidence="5">
    <location>
        <begin position="333"/>
        <end position="432"/>
    </location>
</feature>
<feature type="region of interest" description="Disordered" evidence="5">
    <location>
        <begin position="210"/>
        <end position="290"/>
    </location>
</feature>
<dbReference type="CDD" id="cd19677">
    <property type="entry name" value="UBR-box_UBR7"/>
    <property type="match status" value="1"/>
</dbReference>
<accession>A0A6A5V884</accession>
<feature type="region of interest" description="Disordered" evidence="5">
    <location>
        <begin position="473"/>
        <end position="494"/>
    </location>
</feature>
<dbReference type="GO" id="GO:0005737">
    <property type="term" value="C:cytoplasm"/>
    <property type="evidence" value="ECO:0007669"/>
    <property type="project" value="TreeGrafter"/>
</dbReference>
<evidence type="ECO:0000256" key="2">
    <source>
        <dbReference type="ARBA" id="ARBA00022771"/>
    </source>
</evidence>